<dbReference type="GO" id="GO:0140359">
    <property type="term" value="F:ABC-type transporter activity"/>
    <property type="evidence" value="ECO:0007669"/>
    <property type="project" value="InterPro"/>
</dbReference>
<comment type="caution">
    <text evidence="9">The sequence shown here is derived from an EMBL/GenBank/DDBJ whole genome shotgun (WGS) entry which is preliminary data.</text>
</comment>
<dbReference type="Pfam" id="PF19055">
    <property type="entry name" value="ABC2_membrane_7"/>
    <property type="match status" value="1"/>
</dbReference>
<feature type="domain" description="ABC transporter family G" evidence="8">
    <location>
        <begin position="15"/>
        <end position="68"/>
    </location>
</feature>
<dbReference type="PANTHER" id="PTHR19241">
    <property type="entry name" value="ATP-BINDING CASSETTE TRANSPORTER"/>
    <property type="match status" value="1"/>
</dbReference>
<protein>
    <submittedName>
        <fullName evidence="9">AAA+ ATPase domain-containing protein</fullName>
    </submittedName>
</protein>
<keyword evidence="2" id="KW-0813">Transport</keyword>
<organism evidence="9 10">
    <name type="scientific">Artemisia annua</name>
    <name type="common">Sweet wormwood</name>
    <dbReference type="NCBI Taxonomy" id="35608"/>
    <lineage>
        <taxon>Eukaryota</taxon>
        <taxon>Viridiplantae</taxon>
        <taxon>Streptophyta</taxon>
        <taxon>Embryophyta</taxon>
        <taxon>Tracheophyta</taxon>
        <taxon>Spermatophyta</taxon>
        <taxon>Magnoliopsida</taxon>
        <taxon>eudicotyledons</taxon>
        <taxon>Gunneridae</taxon>
        <taxon>Pentapetalae</taxon>
        <taxon>asterids</taxon>
        <taxon>campanulids</taxon>
        <taxon>Asterales</taxon>
        <taxon>Asteraceae</taxon>
        <taxon>Asteroideae</taxon>
        <taxon>Anthemideae</taxon>
        <taxon>Artemisiinae</taxon>
        <taxon>Artemisia</taxon>
    </lineage>
</organism>
<evidence type="ECO:0000256" key="4">
    <source>
        <dbReference type="ARBA" id="ARBA00022989"/>
    </source>
</evidence>
<evidence type="ECO:0000256" key="3">
    <source>
        <dbReference type="ARBA" id="ARBA00022692"/>
    </source>
</evidence>
<sequence>MVHLMDLTMVISLLQPDPETYKLFDDVILMLEGQIVYQGPCKDVLEFFESIGFKCPDRKGVADFLQEVTSRKDQEQYWYKTEQPYRYIPIPEFTRAFKAFHIGQKIETNIRTPFVKSKTHPDALVKEKYGISNLDLLKACFHKEWLLTKRNYVLYIFKTFQLTFMSLVAMAVFFRTEMHVGSLEDGGKFFGSLFFALLIVMFNGMAELLLTVMRLPVFYKHRDSLLYPAWAFALPIWVLKIPLSLMEAGIWVSITYYTIGYAPDASRYFKQFLTFFAIHQMALSLFRLLAAVARTEVLANTLGAFTLLLILVLGGFIVAKGKFHF</sequence>
<dbReference type="STRING" id="35608.A0A2U1L2J9"/>
<reference evidence="9 10" key="1">
    <citation type="journal article" date="2018" name="Mol. Plant">
        <title>The genome of Artemisia annua provides insight into the evolution of Asteraceae family and artemisinin biosynthesis.</title>
        <authorList>
            <person name="Shen Q."/>
            <person name="Zhang L."/>
            <person name="Liao Z."/>
            <person name="Wang S."/>
            <person name="Yan T."/>
            <person name="Shi P."/>
            <person name="Liu M."/>
            <person name="Fu X."/>
            <person name="Pan Q."/>
            <person name="Wang Y."/>
            <person name="Lv Z."/>
            <person name="Lu X."/>
            <person name="Zhang F."/>
            <person name="Jiang W."/>
            <person name="Ma Y."/>
            <person name="Chen M."/>
            <person name="Hao X."/>
            <person name="Li L."/>
            <person name="Tang Y."/>
            <person name="Lv G."/>
            <person name="Zhou Y."/>
            <person name="Sun X."/>
            <person name="Brodelius P.E."/>
            <person name="Rose J.K.C."/>
            <person name="Tang K."/>
        </authorList>
    </citation>
    <scope>NUCLEOTIDE SEQUENCE [LARGE SCALE GENOMIC DNA]</scope>
    <source>
        <strain evidence="10">cv. Huhao1</strain>
        <tissue evidence="9">Leaf</tissue>
    </source>
</reference>
<dbReference type="OrthoDB" id="66620at2759"/>
<feature type="transmembrane region" description="Helical" evidence="6">
    <location>
        <begin position="297"/>
        <end position="319"/>
    </location>
</feature>
<evidence type="ECO:0000256" key="5">
    <source>
        <dbReference type="ARBA" id="ARBA00023136"/>
    </source>
</evidence>
<proteinExistence type="predicted"/>
<keyword evidence="4 6" id="KW-1133">Transmembrane helix</keyword>
<accession>A0A2U1L2J9</accession>
<dbReference type="EMBL" id="PKPP01011963">
    <property type="protein sequence ID" value="PWA43194.1"/>
    <property type="molecule type" value="Genomic_DNA"/>
</dbReference>
<keyword evidence="5 6" id="KW-0472">Membrane</keyword>
<feature type="transmembrane region" description="Helical" evidence="6">
    <location>
        <begin position="152"/>
        <end position="173"/>
    </location>
</feature>
<dbReference type="InterPro" id="IPR013525">
    <property type="entry name" value="ABC2_TM"/>
</dbReference>
<feature type="transmembrane region" description="Helical" evidence="6">
    <location>
        <begin position="272"/>
        <end position="290"/>
    </location>
</feature>
<name>A0A2U1L2J9_ARTAN</name>
<evidence type="ECO:0000313" key="10">
    <source>
        <dbReference type="Proteomes" id="UP000245207"/>
    </source>
</evidence>
<evidence type="ECO:0000313" key="9">
    <source>
        <dbReference type="EMBL" id="PWA43194.1"/>
    </source>
</evidence>
<dbReference type="GO" id="GO:0005886">
    <property type="term" value="C:plasma membrane"/>
    <property type="evidence" value="ECO:0007669"/>
    <property type="project" value="UniProtKB-ARBA"/>
</dbReference>
<keyword evidence="10" id="KW-1185">Reference proteome</keyword>
<evidence type="ECO:0000256" key="1">
    <source>
        <dbReference type="ARBA" id="ARBA00004141"/>
    </source>
</evidence>
<gene>
    <name evidence="9" type="ORF">CTI12_AA537920</name>
</gene>
<evidence type="ECO:0000256" key="6">
    <source>
        <dbReference type="SAM" id="Phobius"/>
    </source>
</evidence>
<feature type="transmembrane region" description="Helical" evidence="6">
    <location>
        <begin position="225"/>
        <end position="252"/>
    </location>
</feature>
<evidence type="ECO:0000259" key="8">
    <source>
        <dbReference type="Pfam" id="PF19055"/>
    </source>
</evidence>
<evidence type="ECO:0000256" key="2">
    <source>
        <dbReference type="ARBA" id="ARBA00022448"/>
    </source>
</evidence>
<evidence type="ECO:0000259" key="7">
    <source>
        <dbReference type="Pfam" id="PF01061"/>
    </source>
</evidence>
<feature type="domain" description="ABC-2 type transporter transmembrane" evidence="7">
    <location>
        <begin position="137"/>
        <end position="322"/>
    </location>
</feature>
<comment type="subcellular location">
    <subcellularLocation>
        <location evidence="1">Membrane</location>
        <topology evidence="1">Multi-pass membrane protein</topology>
    </subcellularLocation>
</comment>
<dbReference type="Pfam" id="PF01061">
    <property type="entry name" value="ABC2_membrane"/>
    <property type="match status" value="1"/>
</dbReference>
<feature type="transmembrane region" description="Helical" evidence="6">
    <location>
        <begin position="193"/>
        <end position="213"/>
    </location>
</feature>
<dbReference type="Proteomes" id="UP000245207">
    <property type="component" value="Unassembled WGS sequence"/>
</dbReference>
<dbReference type="AlphaFoldDB" id="A0A2U1L2J9"/>
<keyword evidence="3 6" id="KW-0812">Transmembrane</keyword>
<dbReference type="InterPro" id="IPR043926">
    <property type="entry name" value="ABCG_dom"/>
</dbReference>